<evidence type="ECO:0000256" key="1">
    <source>
        <dbReference type="SAM" id="MobiDB-lite"/>
    </source>
</evidence>
<gene>
    <name evidence="3" type="ORF">FHR75_002885</name>
</gene>
<comment type="caution">
    <text evidence="3">The sequence shown here is derived from an EMBL/GenBank/DDBJ whole genome shotgun (WGS) entry which is preliminary data.</text>
</comment>
<reference evidence="3 4" key="2">
    <citation type="submission" date="2020-08" db="EMBL/GenBank/DDBJ databases">
        <authorList>
            <person name="Partida-Martinez L."/>
            <person name="Huntemann M."/>
            <person name="Clum A."/>
            <person name="Wang J."/>
            <person name="Palaniappan K."/>
            <person name="Ritter S."/>
            <person name="Chen I.-M."/>
            <person name="Stamatis D."/>
            <person name="Reddy T."/>
            <person name="O'Malley R."/>
            <person name="Daum C."/>
            <person name="Shapiro N."/>
            <person name="Ivanova N."/>
            <person name="Kyrpides N."/>
            <person name="Woyke T."/>
        </authorList>
    </citation>
    <scope>NUCLEOTIDE SEQUENCE [LARGE SCALE GENOMIC DNA]</scope>
    <source>
        <strain evidence="3 4">AS2.23</strain>
    </source>
</reference>
<dbReference type="AlphaFoldDB" id="A0A7W4XYB1"/>
<evidence type="ECO:0000313" key="4">
    <source>
        <dbReference type="Proteomes" id="UP000533269"/>
    </source>
</evidence>
<reference evidence="3 4" key="1">
    <citation type="submission" date="2020-08" db="EMBL/GenBank/DDBJ databases">
        <title>The Agave Microbiome: Exploring the role of microbial communities in plant adaptations to desert environments.</title>
        <authorList>
            <person name="Partida-Martinez L.P."/>
        </authorList>
    </citation>
    <scope>NUCLEOTIDE SEQUENCE [LARGE SCALE GENOMIC DNA]</scope>
    <source>
        <strain evidence="3 4">AS2.23</strain>
    </source>
</reference>
<name>A0A7W4XYB1_KINRA</name>
<dbReference type="Pfam" id="PF26450">
    <property type="entry name" value="DUF8129"/>
    <property type="match status" value="1"/>
</dbReference>
<accession>A0A7W4XYB1</accession>
<dbReference type="EMBL" id="JACHVY010000002">
    <property type="protein sequence ID" value="MBB2902070.1"/>
    <property type="molecule type" value="Genomic_DNA"/>
</dbReference>
<feature type="domain" description="DUF8129" evidence="2">
    <location>
        <begin position="7"/>
        <end position="61"/>
    </location>
</feature>
<evidence type="ECO:0000259" key="2">
    <source>
        <dbReference type="Pfam" id="PF26450"/>
    </source>
</evidence>
<organism evidence="3 4">
    <name type="scientific">Kineococcus radiotolerans</name>
    <dbReference type="NCBI Taxonomy" id="131568"/>
    <lineage>
        <taxon>Bacteria</taxon>
        <taxon>Bacillati</taxon>
        <taxon>Actinomycetota</taxon>
        <taxon>Actinomycetes</taxon>
        <taxon>Kineosporiales</taxon>
        <taxon>Kineosporiaceae</taxon>
        <taxon>Kineococcus</taxon>
    </lineage>
</organism>
<dbReference type="Proteomes" id="UP000533269">
    <property type="component" value="Unassembled WGS sequence"/>
</dbReference>
<sequence length="112" mass="11568">MNAERADLPVPDYDHLPVATLAHRVRSLDADALAVLVGYEEEHGAREPVLTVLRARADQLAAGAEPSGGDPAAVQPEHAPPADGAAAAPNTDAPPVNPPSHGDPTNPAQPRR</sequence>
<dbReference type="InterPro" id="IPR058442">
    <property type="entry name" value="DUF8129"/>
</dbReference>
<feature type="region of interest" description="Disordered" evidence="1">
    <location>
        <begin position="61"/>
        <end position="112"/>
    </location>
</feature>
<proteinExistence type="predicted"/>
<protein>
    <recommendedName>
        <fullName evidence="2">DUF8129 domain-containing protein</fullName>
    </recommendedName>
</protein>
<evidence type="ECO:0000313" key="3">
    <source>
        <dbReference type="EMBL" id="MBB2902070.1"/>
    </source>
</evidence>
<feature type="compositionally biased region" description="Low complexity" evidence="1">
    <location>
        <begin position="81"/>
        <end position="94"/>
    </location>
</feature>
<dbReference type="RefSeq" id="WP_183391950.1">
    <property type="nucleotide sequence ID" value="NZ_JACHVY010000002.1"/>
</dbReference>